<evidence type="ECO:0000313" key="2">
    <source>
        <dbReference type="EMBL" id="MEK0307281.1"/>
    </source>
</evidence>
<dbReference type="Pfam" id="PF00480">
    <property type="entry name" value="ROK"/>
    <property type="match status" value="1"/>
</dbReference>
<reference evidence="2 3" key="1">
    <citation type="submission" date="2024-02" db="EMBL/GenBank/DDBJ databases">
        <title>Bifidobacterium honeyensis sp. nov., isolated from the comb honey.</title>
        <authorList>
            <person name="Liu W."/>
            <person name="Li Y."/>
        </authorList>
    </citation>
    <scope>NUCLEOTIDE SEQUENCE [LARGE SCALE GENOMIC DNA]</scope>
    <source>
        <strain evidence="2 3">IMAU50988</strain>
    </source>
</reference>
<dbReference type="RefSeq" id="WP_340470034.1">
    <property type="nucleotide sequence ID" value="NZ_JBANBB010000003.1"/>
</dbReference>
<keyword evidence="3" id="KW-1185">Reference proteome</keyword>
<dbReference type="InterPro" id="IPR036390">
    <property type="entry name" value="WH_DNA-bd_sf"/>
</dbReference>
<dbReference type="Gene3D" id="1.10.10.10">
    <property type="entry name" value="Winged helix-like DNA-binding domain superfamily/Winged helix DNA-binding domain"/>
    <property type="match status" value="1"/>
</dbReference>
<evidence type="ECO:0000256" key="1">
    <source>
        <dbReference type="ARBA" id="ARBA00006479"/>
    </source>
</evidence>
<gene>
    <name evidence="2" type="ORF">V8P97_07390</name>
</gene>
<comment type="caution">
    <text evidence="2">The sequence shown here is derived from an EMBL/GenBank/DDBJ whole genome shotgun (WGS) entry which is preliminary data.</text>
</comment>
<sequence length="374" mass="39474">MADKTDTLSKALPESVRRHNKAVLLKLLYPDVSLTRADLARASSLTRMAVSDIVSELLGEDLLMEVGLSHTAGPGKRGRLLRINPEGRSVVALDLSTPYVFRGAVMNLLGQVTAREEIPLTTQEKVPVELVGELCTSLIDRAGSPVLGVGVTSPGIVSQAGVVDDATNLGWVQMDLRGYLAGLTGLDVYVNNDANNEVLAERHFGSGERDLLMIHLGDGVGAGVLVAGKLVTGRNRAAGEIGHVVVDEDGPLCRCGKRGCLEAMISVPKLTAMMDKDPAAISDILKEAGRMLGRVLALSVSLLDLPRVAVLGDARVVNRIFLGSLQDTINRAVTTDFKKPVTVDRSALGEDASLLGACSTVVGGELHFGGDMEV</sequence>
<accession>A0ABU8ZR14</accession>
<name>A0ABU8ZR14_9BIFI</name>
<evidence type="ECO:0000313" key="3">
    <source>
        <dbReference type="Proteomes" id="UP001373159"/>
    </source>
</evidence>
<dbReference type="InterPro" id="IPR043129">
    <property type="entry name" value="ATPase_NBD"/>
</dbReference>
<dbReference type="InterPro" id="IPR049874">
    <property type="entry name" value="ROK_cs"/>
</dbReference>
<dbReference type="PROSITE" id="PS01125">
    <property type="entry name" value="ROK"/>
    <property type="match status" value="1"/>
</dbReference>
<proteinExistence type="inferred from homology"/>
<dbReference type="Gene3D" id="3.30.420.40">
    <property type="match status" value="2"/>
</dbReference>
<dbReference type="EMBL" id="JBANBB010000003">
    <property type="protein sequence ID" value="MEK0307281.1"/>
    <property type="molecule type" value="Genomic_DNA"/>
</dbReference>
<organism evidence="2 3">
    <name type="scientific">Bifidobacterium favimelis</name>
    <dbReference type="NCBI Taxonomy" id="3122979"/>
    <lineage>
        <taxon>Bacteria</taxon>
        <taxon>Bacillati</taxon>
        <taxon>Actinomycetota</taxon>
        <taxon>Actinomycetes</taxon>
        <taxon>Bifidobacteriales</taxon>
        <taxon>Bifidobacteriaceae</taxon>
        <taxon>Bifidobacterium</taxon>
    </lineage>
</organism>
<dbReference type="InterPro" id="IPR000600">
    <property type="entry name" value="ROK"/>
</dbReference>
<dbReference type="SUPFAM" id="SSF46785">
    <property type="entry name" value="Winged helix' DNA-binding domain"/>
    <property type="match status" value="1"/>
</dbReference>
<dbReference type="Proteomes" id="UP001373159">
    <property type="component" value="Unassembled WGS sequence"/>
</dbReference>
<dbReference type="SUPFAM" id="SSF53067">
    <property type="entry name" value="Actin-like ATPase domain"/>
    <property type="match status" value="1"/>
</dbReference>
<protein>
    <submittedName>
        <fullName evidence="2">ROK family protein</fullName>
    </submittedName>
</protein>
<dbReference type="PANTHER" id="PTHR18964">
    <property type="entry name" value="ROK (REPRESSOR, ORF, KINASE) FAMILY"/>
    <property type="match status" value="1"/>
</dbReference>
<dbReference type="InterPro" id="IPR036388">
    <property type="entry name" value="WH-like_DNA-bd_sf"/>
</dbReference>
<dbReference type="PANTHER" id="PTHR18964:SF149">
    <property type="entry name" value="BIFUNCTIONAL UDP-N-ACETYLGLUCOSAMINE 2-EPIMERASE_N-ACETYLMANNOSAMINE KINASE"/>
    <property type="match status" value="1"/>
</dbReference>
<comment type="similarity">
    <text evidence="1">Belongs to the ROK (NagC/XylR) family.</text>
</comment>